<feature type="transmembrane region" description="Helical" evidence="8">
    <location>
        <begin position="395"/>
        <end position="413"/>
    </location>
</feature>
<dbReference type="InterPro" id="IPR003663">
    <property type="entry name" value="Sugar/inositol_transpt"/>
</dbReference>
<keyword evidence="11" id="KW-1185">Reference proteome</keyword>
<keyword evidence="4 8" id="KW-0812">Transmembrane</keyword>
<dbReference type="Gene3D" id="1.20.1250.20">
    <property type="entry name" value="MFS general substrate transporter like domains"/>
    <property type="match status" value="1"/>
</dbReference>
<dbReference type="PANTHER" id="PTHR48022">
    <property type="entry name" value="PLASTIDIC GLUCOSE TRANSPORTER 4"/>
    <property type="match status" value="1"/>
</dbReference>
<dbReference type="GO" id="GO:0005351">
    <property type="term" value="F:carbohydrate:proton symporter activity"/>
    <property type="evidence" value="ECO:0007669"/>
    <property type="project" value="TreeGrafter"/>
</dbReference>
<comment type="subcellular location">
    <subcellularLocation>
        <location evidence="1">Membrane</location>
        <topology evidence="1">Multi-pass membrane protein</topology>
    </subcellularLocation>
</comment>
<dbReference type="InterPro" id="IPR050360">
    <property type="entry name" value="MFS_Sugar_Transporters"/>
</dbReference>
<sequence>MSKQETHKAYATSEKMIEHAPESRVKDHIPDYGKSWIFVSHLRTLNIMLIVPLLTAYTTGFDGSMLNGMQSLPYWNQDFNNPTGSILGLVNTIQLIGSIAVIPFTPMVADRYGRRAGIFGGSLVLIIGAVIMGAGPSLGTFLAGRALVGAGSAFVNVAAAPMLGELAYPSHRPIITAIHNTSWYLGAIVAAWTTYGTFKMPNSWSWRIPCLLQAAPSLIQLIAVYFIPESPRWLIANDRSEEAQRVLCRYHAGTEEPTELVLAEMDEITAAIAMEKLQNTSSYLDFFKTAGNRHRIFICITMGFLIQWCGNGLVSYYLVQVLKSVGITDPEVQNIINGILQIFNYIVAVSSALLVERFGRRRLFLISLSGMTVAFIIWTAVSAVNQQQGFANKGLGIGVVTMIFVFFLFYNMAMNPVPTTYLLEILPYTLRAKGLTIFNMGQFCSSVFNGFANPVALAAINWKYYIVYVCALLFWFAIVWFTFPETRGRSLEEVALIFDGEQALQRTEKNVEKEGTTEVIEQL</sequence>
<dbReference type="FunFam" id="1.20.1250.20:FF:000117">
    <property type="entry name" value="MFS hexose transporter"/>
    <property type="match status" value="1"/>
</dbReference>
<keyword evidence="5 8" id="KW-1133">Transmembrane helix</keyword>
<comment type="similarity">
    <text evidence="2 7">Belongs to the major facilitator superfamily. Sugar transporter (TC 2.A.1.1) family.</text>
</comment>
<feature type="transmembrane region" description="Helical" evidence="8">
    <location>
        <begin position="204"/>
        <end position="227"/>
    </location>
</feature>
<dbReference type="AlphaFoldDB" id="A0A2T2P345"/>
<evidence type="ECO:0000256" key="7">
    <source>
        <dbReference type="RuleBase" id="RU003346"/>
    </source>
</evidence>
<organism evidence="10 11">
    <name type="scientific">Corynespora cassiicola Philippines</name>
    <dbReference type="NCBI Taxonomy" id="1448308"/>
    <lineage>
        <taxon>Eukaryota</taxon>
        <taxon>Fungi</taxon>
        <taxon>Dikarya</taxon>
        <taxon>Ascomycota</taxon>
        <taxon>Pezizomycotina</taxon>
        <taxon>Dothideomycetes</taxon>
        <taxon>Pleosporomycetidae</taxon>
        <taxon>Pleosporales</taxon>
        <taxon>Corynesporascaceae</taxon>
        <taxon>Corynespora</taxon>
    </lineage>
</organism>
<dbReference type="EMBL" id="KZ678130">
    <property type="protein sequence ID" value="PSN72104.1"/>
    <property type="molecule type" value="Genomic_DNA"/>
</dbReference>
<dbReference type="PROSITE" id="PS50850">
    <property type="entry name" value="MFS"/>
    <property type="match status" value="1"/>
</dbReference>
<reference evidence="10 11" key="1">
    <citation type="journal article" date="2018" name="Front. Microbiol.">
        <title>Genome-Wide Analysis of Corynespora cassiicola Leaf Fall Disease Putative Effectors.</title>
        <authorList>
            <person name="Lopez D."/>
            <person name="Ribeiro S."/>
            <person name="Label P."/>
            <person name="Fumanal B."/>
            <person name="Venisse J.S."/>
            <person name="Kohler A."/>
            <person name="de Oliveira R.R."/>
            <person name="Labutti K."/>
            <person name="Lipzen A."/>
            <person name="Lail K."/>
            <person name="Bauer D."/>
            <person name="Ohm R.A."/>
            <person name="Barry K.W."/>
            <person name="Spatafora J."/>
            <person name="Grigoriev I.V."/>
            <person name="Martin F.M."/>
            <person name="Pujade-Renaud V."/>
        </authorList>
    </citation>
    <scope>NUCLEOTIDE SEQUENCE [LARGE SCALE GENOMIC DNA]</scope>
    <source>
        <strain evidence="10 11">Philippines</strain>
    </source>
</reference>
<feature type="transmembrane region" description="Helical" evidence="8">
    <location>
        <begin position="180"/>
        <end position="198"/>
    </location>
</feature>
<evidence type="ECO:0000313" key="11">
    <source>
        <dbReference type="Proteomes" id="UP000240883"/>
    </source>
</evidence>
<proteinExistence type="inferred from homology"/>
<dbReference type="InterPro" id="IPR020846">
    <property type="entry name" value="MFS_dom"/>
</dbReference>
<feature type="transmembrane region" description="Helical" evidence="8">
    <location>
        <begin position="116"/>
        <end position="134"/>
    </location>
</feature>
<dbReference type="SUPFAM" id="SSF103473">
    <property type="entry name" value="MFS general substrate transporter"/>
    <property type="match status" value="1"/>
</dbReference>
<feature type="transmembrane region" description="Helical" evidence="8">
    <location>
        <begin position="86"/>
        <end position="104"/>
    </location>
</feature>
<dbReference type="Proteomes" id="UP000240883">
    <property type="component" value="Unassembled WGS sequence"/>
</dbReference>
<dbReference type="PANTHER" id="PTHR48022:SF24">
    <property type="entry name" value="HEXOSE TRANSPORTER PROTEIN (AFU_ORTHOLOGUE AFUA_8G04480)"/>
    <property type="match status" value="1"/>
</dbReference>
<evidence type="ECO:0000256" key="1">
    <source>
        <dbReference type="ARBA" id="ARBA00004141"/>
    </source>
</evidence>
<evidence type="ECO:0000256" key="3">
    <source>
        <dbReference type="ARBA" id="ARBA00022448"/>
    </source>
</evidence>
<feature type="transmembrane region" description="Helical" evidence="8">
    <location>
        <begin position="464"/>
        <end position="483"/>
    </location>
</feature>
<evidence type="ECO:0000256" key="5">
    <source>
        <dbReference type="ARBA" id="ARBA00022989"/>
    </source>
</evidence>
<feature type="domain" description="Major facilitator superfamily (MFS) profile" evidence="9">
    <location>
        <begin position="48"/>
        <end position="487"/>
    </location>
</feature>
<dbReference type="InterPro" id="IPR036259">
    <property type="entry name" value="MFS_trans_sf"/>
</dbReference>
<evidence type="ECO:0000256" key="4">
    <source>
        <dbReference type="ARBA" id="ARBA00022692"/>
    </source>
</evidence>
<evidence type="ECO:0000313" key="10">
    <source>
        <dbReference type="EMBL" id="PSN72104.1"/>
    </source>
</evidence>
<evidence type="ECO:0000256" key="8">
    <source>
        <dbReference type="SAM" id="Phobius"/>
    </source>
</evidence>
<dbReference type="PROSITE" id="PS00216">
    <property type="entry name" value="SUGAR_TRANSPORT_1"/>
    <property type="match status" value="1"/>
</dbReference>
<name>A0A2T2P345_CORCC</name>
<gene>
    <name evidence="10" type="ORF">BS50DRAFT_544448</name>
</gene>
<dbReference type="InterPro" id="IPR005829">
    <property type="entry name" value="Sugar_transporter_CS"/>
</dbReference>
<evidence type="ECO:0000259" key="9">
    <source>
        <dbReference type="PROSITE" id="PS50850"/>
    </source>
</evidence>
<feature type="transmembrane region" description="Helical" evidence="8">
    <location>
        <begin position="434"/>
        <end position="452"/>
    </location>
</feature>
<feature type="transmembrane region" description="Helical" evidence="8">
    <location>
        <begin position="338"/>
        <end position="356"/>
    </location>
</feature>
<evidence type="ECO:0000256" key="2">
    <source>
        <dbReference type="ARBA" id="ARBA00010992"/>
    </source>
</evidence>
<dbReference type="GO" id="GO:0016020">
    <property type="term" value="C:membrane"/>
    <property type="evidence" value="ECO:0007669"/>
    <property type="project" value="UniProtKB-SubCell"/>
</dbReference>
<feature type="transmembrane region" description="Helical" evidence="8">
    <location>
        <begin position="363"/>
        <end position="383"/>
    </location>
</feature>
<feature type="transmembrane region" description="Helical" evidence="8">
    <location>
        <begin position="146"/>
        <end position="168"/>
    </location>
</feature>
<feature type="transmembrane region" description="Helical" evidence="8">
    <location>
        <begin position="296"/>
        <end position="318"/>
    </location>
</feature>
<protein>
    <submittedName>
        <fullName evidence="10">General substrate transporter</fullName>
    </submittedName>
</protein>
<accession>A0A2T2P345</accession>
<keyword evidence="6 8" id="KW-0472">Membrane</keyword>
<dbReference type="OrthoDB" id="6133115at2759"/>
<feature type="transmembrane region" description="Helical" evidence="8">
    <location>
        <begin position="44"/>
        <end position="66"/>
    </location>
</feature>
<dbReference type="Pfam" id="PF00083">
    <property type="entry name" value="Sugar_tr"/>
    <property type="match status" value="1"/>
</dbReference>
<dbReference type="InterPro" id="IPR005828">
    <property type="entry name" value="MFS_sugar_transport-like"/>
</dbReference>
<dbReference type="NCBIfam" id="TIGR00879">
    <property type="entry name" value="SP"/>
    <property type="match status" value="1"/>
</dbReference>
<evidence type="ECO:0000256" key="6">
    <source>
        <dbReference type="ARBA" id="ARBA00023136"/>
    </source>
</evidence>
<keyword evidence="3 7" id="KW-0813">Transport</keyword>